<keyword evidence="2 6" id="KW-0812">Transmembrane</keyword>
<dbReference type="AlphaFoldDB" id="A0AAW2KC85"/>
<comment type="subcellular location">
    <subcellularLocation>
        <location evidence="1">Membrane</location>
        <topology evidence="1">Multi-pass membrane protein</topology>
    </subcellularLocation>
</comment>
<dbReference type="EMBL" id="JACGWJ010000029">
    <property type="protein sequence ID" value="KAL0303340.1"/>
    <property type="molecule type" value="Genomic_DNA"/>
</dbReference>
<evidence type="ECO:0000256" key="2">
    <source>
        <dbReference type="ARBA" id="ARBA00022692"/>
    </source>
</evidence>
<evidence type="ECO:0000259" key="7">
    <source>
        <dbReference type="Pfam" id="PF23262"/>
    </source>
</evidence>
<dbReference type="FunFam" id="1.20.1250.20:FF:000446">
    <property type="entry name" value="Nodulin family protein"/>
    <property type="match status" value="1"/>
</dbReference>
<dbReference type="PANTHER" id="PTHR21576">
    <property type="entry name" value="UNCHARACTERIZED NODULIN-LIKE PROTEIN"/>
    <property type="match status" value="1"/>
</dbReference>
<comment type="similarity">
    <text evidence="5">Belongs to the major facilitator superfamily. Phosphate:H(+) symporter (TC 2.A.1.9) family.</text>
</comment>
<reference evidence="8" key="1">
    <citation type="submission" date="2020-06" db="EMBL/GenBank/DDBJ databases">
        <authorList>
            <person name="Li T."/>
            <person name="Hu X."/>
            <person name="Zhang T."/>
            <person name="Song X."/>
            <person name="Zhang H."/>
            <person name="Dai N."/>
            <person name="Sheng W."/>
            <person name="Hou X."/>
            <person name="Wei L."/>
        </authorList>
    </citation>
    <scope>NUCLEOTIDE SEQUENCE</scope>
    <source>
        <strain evidence="8">G02</strain>
        <tissue evidence="8">Leaf</tissue>
    </source>
</reference>
<feature type="domain" description="NFD4 C-terminal" evidence="7">
    <location>
        <begin position="81"/>
        <end position="295"/>
    </location>
</feature>
<proteinExistence type="inferred from homology"/>
<dbReference type="PANTHER" id="PTHR21576:SF84">
    <property type="entry name" value="FAMILY PROTEIN, PUTATIVE, EXPRESSED-RELATED"/>
    <property type="match status" value="1"/>
</dbReference>
<keyword evidence="4 6" id="KW-0472">Membrane</keyword>
<evidence type="ECO:0000256" key="5">
    <source>
        <dbReference type="ARBA" id="ARBA00044504"/>
    </source>
</evidence>
<sequence length="331" mass="36429">MEEKKKELDNISTQQIKIVTDKPPPAAVAVEATATATTPVPRPPAYTVTPPENEELSCWNPRSMFRPPDRGEDYTILQALFSIDMLILFFATICGVGGTLTAIDNLGQIGSSLGYPKKSISTFVSLVSIWNYLGRVVGGFLSEHFLKKYKFPRPLMLTLTLIVSCIGHVLIAFNVPNGLYVASVIIGFCFGAQWPLLFAIISELFGLKYYSTLYNFGSVASPIGLYVLNVRVTGHLYDREAEKQLRALGRSRRPGEELDCNGVECFKLAFIIITAVTVFGAIVSLLLVIRTRKFYKSDIYKKFRQEEKTAEAEMAAASAAGTANADAQTSK</sequence>
<evidence type="ECO:0000256" key="4">
    <source>
        <dbReference type="ARBA" id="ARBA00023136"/>
    </source>
</evidence>
<dbReference type="InterPro" id="IPR056555">
    <property type="entry name" value="NFD4_C"/>
</dbReference>
<feature type="transmembrane region" description="Helical" evidence="6">
    <location>
        <begin position="179"/>
        <end position="201"/>
    </location>
</feature>
<dbReference type="Gene3D" id="1.20.1250.20">
    <property type="entry name" value="MFS general substrate transporter like domains"/>
    <property type="match status" value="1"/>
</dbReference>
<feature type="transmembrane region" description="Helical" evidence="6">
    <location>
        <begin position="154"/>
        <end position="173"/>
    </location>
</feature>
<dbReference type="Pfam" id="PF23262">
    <property type="entry name" value="NFD4_C"/>
    <property type="match status" value="1"/>
</dbReference>
<comment type="caution">
    <text evidence="8">The sequence shown here is derived from an EMBL/GenBank/DDBJ whole genome shotgun (WGS) entry which is preliminary data.</text>
</comment>
<evidence type="ECO:0000313" key="8">
    <source>
        <dbReference type="EMBL" id="KAL0303340.1"/>
    </source>
</evidence>
<feature type="transmembrane region" description="Helical" evidence="6">
    <location>
        <begin position="268"/>
        <end position="289"/>
    </location>
</feature>
<evidence type="ECO:0000256" key="3">
    <source>
        <dbReference type="ARBA" id="ARBA00022989"/>
    </source>
</evidence>
<feature type="transmembrane region" description="Helical" evidence="6">
    <location>
        <begin position="74"/>
        <end position="100"/>
    </location>
</feature>
<dbReference type="InterPro" id="IPR036259">
    <property type="entry name" value="MFS_trans_sf"/>
</dbReference>
<accession>A0AAW2KC85</accession>
<dbReference type="SUPFAM" id="SSF103473">
    <property type="entry name" value="MFS general substrate transporter"/>
    <property type="match status" value="1"/>
</dbReference>
<evidence type="ECO:0000256" key="6">
    <source>
        <dbReference type="SAM" id="Phobius"/>
    </source>
</evidence>
<name>A0AAW2KC85_SESRA</name>
<dbReference type="GO" id="GO:0016020">
    <property type="term" value="C:membrane"/>
    <property type="evidence" value="ECO:0007669"/>
    <property type="project" value="UniProtKB-SubCell"/>
</dbReference>
<protein>
    <recommendedName>
        <fullName evidence="7">NFD4 C-terminal domain-containing protein</fullName>
    </recommendedName>
</protein>
<evidence type="ECO:0000256" key="1">
    <source>
        <dbReference type="ARBA" id="ARBA00004141"/>
    </source>
</evidence>
<keyword evidence="3 6" id="KW-1133">Transmembrane helix</keyword>
<organism evidence="8">
    <name type="scientific">Sesamum radiatum</name>
    <name type="common">Black benniseed</name>
    <dbReference type="NCBI Taxonomy" id="300843"/>
    <lineage>
        <taxon>Eukaryota</taxon>
        <taxon>Viridiplantae</taxon>
        <taxon>Streptophyta</taxon>
        <taxon>Embryophyta</taxon>
        <taxon>Tracheophyta</taxon>
        <taxon>Spermatophyta</taxon>
        <taxon>Magnoliopsida</taxon>
        <taxon>eudicotyledons</taxon>
        <taxon>Gunneridae</taxon>
        <taxon>Pentapetalae</taxon>
        <taxon>asterids</taxon>
        <taxon>lamiids</taxon>
        <taxon>Lamiales</taxon>
        <taxon>Pedaliaceae</taxon>
        <taxon>Sesamum</taxon>
    </lineage>
</organism>
<reference evidence="8" key="2">
    <citation type="journal article" date="2024" name="Plant">
        <title>Genomic evolution and insights into agronomic trait innovations of Sesamum species.</title>
        <authorList>
            <person name="Miao H."/>
            <person name="Wang L."/>
            <person name="Qu L."/>
            <person name="Liu H."/>
            <person name="Sun Y."/>
            <person name="Le M."/>
            <person name="Wang Q."/>
            <person name="Wei S."/>
            <person name="Zheng Y."/>
            <person name="Lin W."/>
            <person name="Duan Y."/>
            <person name="Cao H."/>
            <person name="Xiong S."/>
            <person name="Wang X."/>
            <person name="Wei L."/>
            <person name="Li C."/>
            <person name="Ma Q."/>
            <person name="Ju M."/>
            <person name="Zhao R."/>
            <person name="Li G."/>
            <person name="Mu C."/>
            <person name="Tian Q."/>
            <person name="Mei H."/>
            <person name="Zhang T."/>
            <person name="Gao T."/>
            <person name="Zhang H."/>
        </authorList>
    </citation>
    <scope>NUCLEOTIDE SEQUENCE</scope>
    <source>
        <strain evidence="8">G02</strain>
    </source>
</reference>
<gene>
    <name evidence="8" type="ORF">Sradi_6202100</name>
</gene>